<dbReference type="InterPro" id="IPR036291">
    <property type="entry name" value="NAD(P)-bd_dom_sf"/>
</dbReference>
<keyword evidence="6" id="KW-1185">Reference proteome</keyword>
<comment type="caution">
    <text evidence="5">The sequence shown here is derived from an EMBL/GenBank/DDBJ whole genome shotgun (WGS) entry which is preliminary data.</text>
</comment>
<dbReference type="AlphaFoldDB" id="A0AA38X471"/>
<dbReference type="EMBL" id="JAPDRK010000014">
    <property type="protein sequence ID" value="KAJ9606373.1"/>
    <property type="molecule type" value="Genomic_DNA"/>
</dbReference>
<evidence type="ECO:0000313" key="6">
    <source>
        <dbReference type="Proteomes" id="UP001172673"/>
    </source>
</evidence>
<dbReference type="PROSITE" id="PS00061">
    <property type="entry name" value="ADH_SHORT"/>
    <property type="match status" value="1"/>
</dbReference>
<proteinExistence type="inferred from homology"/>
<dbReference type="PRINTS" id="PR00080">
    <property type="entry name" value="SDRFAMILY"/>
</dbReference>
<evidence type="ECO:0000256" key="2">
    <source>
        <dbReference type="ARBA" id="ARBA00022857"/>
    </source>
</evidence>
<name>A0AA38X471_9EURO</name>
<organism evidence="5 6">
    <name type="scientific">Cladophialophora chaetospira</name>
    <dbReference type="NCBI Taxonomy" id="386627"/>
    <lineage>
        <taxon>Eukaryota</taxon>
        <taxon>Fungi</taxon>
        <taxon>Dikarya</taxon>
        <taxon>Ascomycota</taxon>
        <taxon>Pezizomycotina</taxon>
        <taxon>Eurotiomycetes</taxon>
        <taxon>Chaetothyriomycetidae</taxon>
        <taxon>Chaetothyriales</taxon>
        <taxon>Herpotrichiellaceae</taxon>
        <taxon>Cladophialophora</taxon>
    </lineage>
</organism>
<dbReference type="SUPFAM" id="SSF51735">
    <property type="entry name" value="NAD(P)-binding Rossmann-fold domains"/>
    <property type="match status" value="1"/>
</dbReference>
<keyword evidence="3" id="KW-0560">Oxidoreductase</keyword>
<evidence type="ECO:0000256" key="3">
    <source>
        <dbReference type="ARBA" id="ARBA00023002"/>
    </source>
</evidence>
<dbReference type="CDD" id="cd05233">
    <property type="entry name" value="SDR_c"/>
    <property type="match status" value="1"/>
</dbReference>
<keyword evidence="2" id="KW-0521">NADP</keyword>
<gene>
    <name evidence="5" type="ORF">H2200_009334</name>
</gene>
<dbReference type="Pfam" id="PF00106">
    <property type="entry name" value="adh_short"/>
    <property type="match status" value="1"/>
</dbReference>
<dbReference type="Proteomes" id="UP001172673">
    <property type="component" value="Unassembled WGS sequence"/>
</dbReference>
<sequence length="238" mass="25304">MTMHTGRLEGKVAIVTGAGSGIGLAVTQTFLSEGAQVFGVDFSAQNIESACALLESENVDSKHYAFHNADVADEESVIAFVDKCTKELGGLDIVVLNAGIGAILPISKLTAEEYDRHMQINARGPFLGVKYAATKMQTLGKGGSIIITASLASEAAYAELCAYNMSKFAVRALAVTAAQEYSKDKIRVNCVSPGFVATPLVKAWDNLEARLKATPAGAYEPFLNDRFLASTQLFEPES</sequence>
<protein>
    <submittedName>
        <fullName evidence="5">Uncharacterized protein</fullName>
    </submittedName>
</protein>
<dbReference type="InterPro" id="IPR002347">
    <property type="entry name" value="SDR_fam"/>
</dbReference>
<accession>A0AA38X471</accession>
<dbReference type="InterPro" id="IPR020904">
    <property type="entry name" value="Sc_DH/Rdtase_CS"/>
</dbReference>
<dbReference type="Gene3D" id="3.40.50.720">
    <property type="entry name" value="NAD(P)-binding Rossmann-like Domain"/>
    <property type="match status" value="1"/>
</dbReference>
<dbReference type="PANTHER" id="PTHR43180:SF66">
    <property type="entry name" value="SHORT-CHAIN DEHYDROGENASE_REDUCTASE FAMILY PROTEIN"/>
    <property type="match status" value="1"/>
</dbReference>
<reference evidence="5" key="1">
    <citation type="submission" date="2022-10" db="EMBL/GenBank/DDBJ databases">
        <title>Culturing micro-colonial fungi from biological soil crusts in the Mojave desert and describing Neophaeococcomyces mojavensis, and introducing the new genera and species Taxawa tesnikishii.</title>
        <authorList>
            <person name="Kurbessoian T."/>
            <person name="Stajich J.E."/>
        </authorList>
    </citation>
    <scope>NUCLEOTIDE SEQUENCE</scope>
    <source>
        <strain evidence="5">TK_41</strain>
    </source>
</reference>
<dbReference type="PRINTS" id="PR00081">
    <property type="entry name" value="GDHRDH"/>
</dbReference>
<comment type="similarity">
    <text evidence="1 4">Belongs to the short-chain dehydrogenases/reductases (SDR) family.</text>
</comment>
<dbReference type="PANTHER" id="PTHR43180">
    <property type="entry name" value="3-OXOACYL-(ACYL-CARRIER-PROTEIN) REDUCTASE (AFU_ORTHOLOGUE AFUA_6G11210)"/>
    <property type="match status" value="1"/>
</dbReference>
<dbReference type="GO" id="GO:0016491">
    <property type="term" value="F:oxidoreductase activity"/>
    <property type="evidence" value="ECO:0007669"/>
    <property type="project" value="UniProtKB-KW"/>
</dbReference>
<dbReference type="FunFam" id="3.40.50.720:FF:000084">
    <property type="entry name" value="Short-chain dehydrogenase reductase"/>
    <property type="match status" value="1"/>
</dbReference>
<evidence type="ECO:0000256" key="4">
    <source>
        <dbReference type="RuleBase" id="RU000363"/>
    </source>
</evidence>
<evidence type="ECO:0000256" key="1">
    <source>
        <dbReference type="ARBA" id="ARBA00006484"/>
    </source>
</evidence>
<evidence type="ECO:0000313" key="5">
    <source>
        <dbReference type="EMBL" id="KAJ9606373.1"/>
    </source>
</evidence>